<evidence type="ECO:0000313" key="2">
    <source>
        <dbReference type="Proteomes" id="UP000625804"/>
    </source>
</evidence>
<evidence type="ECO:0000313" key="1">
    <source>
        <dbReference type="EMBL" id="NSL51710.1"/>
    </source>
</evidence>
<dbReference type="RefSeq" id="WP_173730911.1">
    <property type="nucleotide sequence ID" value="NZ_JABTTE010000008.1"/>
</dbReference>
<dbReference type="AlphaFoldDB" id="A0A8J8GG55"/>
<accession>A0A8J8GG55</accession>
<comment type="caution">
    <text evidence="1">The sequence shown here is derived from an EMBL/GenBank/DDBJ whole genome shotgun (WGS) entry which is preliminary data.</text>
</comment>
<dbReference type="EMBL" id="JABTTE010000008">
    <property type="protein sequence ID" value="NSL51710.1"/>
    <property type="molecule type" value="Genomic_DNA"/>
</dbReference>
<proteinExistence type="predicted"/>
<sequence length="52" mass="6053">MTEFKVVKVHHWYGNDSACDDYEAIICDDGTIIPLEEYEDMELLERGSTELK</sequence>
<protein>
    <submittedName>
        <fullName evidence="1">Uncharacterized protein</fullName>
    </submittedName>
</protein>
<reference evidence="1" key="1">
    <citation type="submission" date="2020-06" db="EMBL/GenBank/DDBJ databases">
        <title>A novel thermopfilic bacterium from Erzurum, Turkey.</title>
        <authorList>
            <person name="Adiguzel A."/>
            <person name="Ay H."/>
            <person name="Baltaci M.O."/>
        </authorList>
    </citation>
    <scope>NUCLEOTIDE SEQUENCE</scope>
    <source>
        <strain evidence="1">P2</strain>
    </source>
</reference>
<dbReference type="Proteomes" id="UP000625804">
    <property type="component" value="Unassembled WGS sequence"/>
</dbReference>
<keyword evidence="2" id="KW-1185">Reference proteome</keyword>
<organism evidence="1 2">
    <name type="scientific">Calidifontibacillus erzurumensis</name>
    <dbReference type="NCBI Taxonomy" id="2741433"/>
    <lineage>
        <taxon>Bacteria</taxon>
        <taxon>Bacillati</taxon>
        <taxon>Bacillota</taxon>
        <taxon>Bacilli</taxon>
        <taxon>Bacillales</taxon>
        <taxon>Bacillaceae</taxon>
        <taxon>Calidifontibacillus/Schinkia group</taxon>
        <taxon>Calidifontibacillus</taxon>
    </lineage>
</organism>
<name>A0A8J8GG55_9BACI</name>
<gene>
    <name evidence="1" type="ORF">HR057_08000</name>
</gene>